<dbReference type="RefSeq" id="WP_134835076.1">
    <property type="nucleotide sequence ID" value="NZ_SATR01000009.1"/>
</dbReference>
<evidence type="ECO:0000259" key="4">
    <source>
        <dbReference type="Pfam" id="PF06094"/>
    </source>
</evidence>
<evidence type="ECO:0000313" key="5">
    <source>
        <dbReference type="EMBL" id="TFH92149.1"/>
    </source>
</evidence>
<dbReference type="PANTHER" id="PTHR12510">
    <property type="entry name" value="TROPONIN C-AKIN-1 PROTEIN"/>
    <property type="match status" value="1"/>
</dbReference>
<dbReference type="SUPFAM" id="SSF110857">
    <property type="entry name" value="Gamma-glutamyl cyclotransferase-like"/>
    <property type="match status" value="1"/>
</dbReference>
<protein>
    <recommendedName>
        <fullName evidence="3">Gamma-glutamylcyclotransferase family protein</fullName>
    </recommendedName>
</protein>
<comment type="similarity">
    <text evidence="1 3">Belongs to the gamma-glutamylcyclotransferase family.</text>
</comment>
<evidence type="ECO:0000256" key="1">
    <source>
        <dbReference type="ARBA" id="ARBA00008861"/>
    </source>
</evidence>
<organism evidence="5 6">
    <name type="scientific">Vibrio ouci</name>
    <dbReference type="NCBI Taxonomy" id="2499078"/>
    <lineage>
        <taxon>Bacteria</taxon>
        <taxon>Pseudomonadati</taxon>
        <taxon>Pseudomonadota</taxon>
        <taxon>Gammaproteobacteria</taxon>
        <taxon>Vibrionales</taxon>
        <taxon>Vibrionaceae</taxon>
        <taxon>Vibrio</taxon>
    </lineage>
</organism>
<dbReference type="GO" id="GO:0005829">
    <property type="term" value="C:cytosol"/>
    <property type="evidence" value="ECO:0007669"/>
    <property type="project" value="TreeGrafter"/>
</dbReference>
<evidence type="ECO:0000313" key="6">
    <source>
        <dbReference type="Proteomes" id="UP000297753"/>
    </source>
</evidence>
<dbReference type="InterPro" id="IPR009288">
    <property type="entry name" value="AIG2-like_dom"/>
</dbReference>
<dbReference type="Gene3D" id="3.10.490.10">
    <property type="entry name" value="Gamma-glutamyl cyclotransferase-like"/>
    <property type="match status" value="1"/>
</dbReference>
<dbReference type="Pfam" id="PF06094">
    <property type="entry name" value="GGACT"/>
    <property type="match status" value="1"/>
</dbReference>
<dbReference type="OrthoDB" id="482277at2"/>
<feature type="domain" description="Gamma-glutamylcyclotransferase AIG2-like" evidence="4">
    <location>
        <begin position="5"/>
        <end position="112"/>
    </location>
</feature>
<accession>A0A4Y8WH73</accession>
<dbReference type="Proteomes" id="UP000297753">
    <property type="component" value="Unassembled WGS sequence"/>
</dbReference>
<name>A0A4Y8WH73_9VIBR</name>
<dbReference type="AlphaFoldDB" id="A0A4Y8WH73"/>
<evidence type="ECO:0000256" key="2">
    <source>
        <dbReference type="PIRSR" id="PIRSR639126-1"/>
    </source>
</evidence>
<dbReference type="EMBL" id="SATR01000009">
    <property type="protein sequence ID" value="TFH92149.1"/>
    <property type="molecule type" value="Genomic_DNA"/>
</dbReference>
<keyword evidence="6" id="KW-1185">Reference proteome</keyword>
<dbReference type="CDD" id="cd06661">
    <property type="entry name" value="GGCT_like"/>
    <property type="match status" value="1"/>
</dbReference>
<feature type="active site" description="Proton acceptor" evidence="2">
    <location>
        <position position="73"/>
    </location>
</feature>
<keyword evidence="5" id="KW-0808">Transferase</keyword>
<evidence type="ECO:0000256" key="3">
    <source>
        <dbReference type="RuleBase" id="RU367036"/>
    </source>
</evidence>
<dbReference type="InterPro" id="IPR039126">
    <property type="entry name" value="GGACT"/>
</dbReference>
<dbReference type="GO" id="GO:0061929">
    <property type="term" value="F:gamma-glutamylaminecyclotransferase activity"/>
    <property type="evidence" value="ECO:0007669"/>
    <property type="project" value="InterPro"/>
</dbReference>
<dbReference type="InterPro" id="IPR013024">
    <property type="entry name" value="GGCT-like"/>
</dbReference>
<dbReference type="GO" id="GO:0016740">
    <property type="term" value="F:transferase activity"/>
    <property type="evidence" value="ECO:0007669"/>
    <property type="project" value="UniProtKB-KW"/>
</dbReference>
<proteinExistence type="inferred from homology"/>
<gene>
    <name evidence="5" type="ORF">ELS82_08255</name>
</gene>
<dbReference type="PANTHER" id="PTHR12510:SF4">
    <property type="entry name" value="GAMMA-GLUTAMYLAMINECYCLOTRANSFERASE"/>
    <property type="match status" value="1"/>
</dbReference>
<sequence>MQHLVFVYGSLRHGECNHHLLSQAQWLGNHTTLPIYSLYDLGAYPAVIEGHSAIIGEVYLVDEEALAQLDLLEDHPVTYRRELIDTPFGQAWIYIYQDISQLDVIISSGDWSVKV</sequence>
<reference evidence="5 6" key="1">
    <citation type="submission" date="2019-01" db="EMBL/GenBank/DDBJ databases">
        <title>Vibrio BEI176 sp. nov, a marine bacterium isolated from China: eastern marignal seas.</title>
        <authorList>
            <person name="Li B."/>
        </authorList>
    </citation>
    <scope>NUCLEOTIDE SEQUENCE [LARGE SCALE GENOMIC DNA]</scope>
    <source>
        <strain evidence="5 6">BEI176</strain>
    </source>
</reference>
<dbReference type="InterPro" id="IPR036568">
    <property type="entry name" value="GGCT-like_sf"/>
</dbReference>
<comment type="caution">
    <text evidence="5">The sequence shown here is derived from an EMBL/GenBank/DDBJ whole genome shotgun (WGS) entry which is preliminary data.</text>
</comment>